<proteinExistence type="predicted"/>
<protein>
    <submittedName>
        <fullName evidence="1">GTPase</fullName>
    </submittedName>
</protein>
<evidence type="ECO:0000313" key="1">
    <source>
        <dbReference type="EMBL" id="DAF65237.1"/>
    </source>
</evidence>
<sequence>MRIANREITDECTHCGNILQCELFRQGHGIHTERTNVLQMIKCQMEHREKRDSKEKGGG</sequence>
<reference evidence="1" key="1">
    <citation type="journal article" date="2021" name="Proc. Natl. Acad. Sci. U.S.A.">
        <title>A Catalog of Tens of Thousands of Viruses from Human Metagenomes Reveals Hidden Associations with Chronic Diseases.</title>
        <authorList>
            <person name="Tisza M.J."/>
            <person name="Buck C.B."/>
        </authorList>
    </citation>
    <scope>NUCLEOTIDE SEQUENCE</scope>
    <source>
        <strain evidence="1">CtCXW4</strain>
    </source>
</reference>
<accession>A0A8S5TQ15</accession>
<name>A0A8S5TQ15_9CAUD</name>
<dbReference type="EMBL" id="BK032876">
    <property type="protein sequence ID" value="DAF65237.1"/>
    <property type="molecule type" value="Genomic_DNA"/>
</dbReference>
<organism evidence="1">
    <name type="scientific">Myoviridae sp. ctCXW4</name>
    <dbReference type="NCBI Taxonomy" id="2827669"/>
    <lineage>
        <taxon>Viruses</taxon>
        <taxon>Duplodnaviria</taxon>
        <taxon>Heunggongvirae</taxon>
        <taxon>Uroviricota</taxon>
        <taxon>Caudoviricetes</taxon>
    </lineage>
</organism>